<sequence>MTKPPEFYLLGIVLLLALLQIFLTAHFKTRQYGYKWNVGARDEALPPLSPMAGRLSRAQANLFETLPLFIAALLANLYLGHNGYYSELSAELYVASRLTYLPLYAFGVPYLRSIVWAIGIIGLLGQILLIFC</sequence>
<evidence type="ECO:0000256" key="5">
    <source>
        <dbReference type="SAM" id="Phobius"/>
    </source>
</evidence>
<dbReference type="KEGG" id="zmm:Zmob_0970"/>
<dbReference type="eggNOG" id="COG3686">
    <property type="taxonomic scope" value="Bacteria"/>
</dbReference>
<feature type="transmembrane region" description="Helical" evidence="5">
    <location>
        <begin position="6"/>
        <end position="25"/>
    </location>
</feature>
<organism evidence="6 7">
    <name type="scientific">Zymomonas mobilis subsp. mobilis (strain ATCC 10988 / DSM 424 / LMG 404 / NCIMB 8938 / NRRL B-806 / ZM1)</name>
    <dbReference type="NCBI Taxonomy" id="555217"/>
    <lineage>
        <taxon>Bacteria</taxon>
        <taxon>Pseudomonadati</taxon>
        <taxon>Pseudomonadota</taxon>
        <taxon>Alphaproteobacteria</taxon>
        <taxon>Sphingomonadales</taxon>
        <taxon>Zymomonadaceae</taxon>
        <taxon>Zymomonas</taxon>
    </lineage>
</organism>
<dbReference type="RefSeq" id="WP_014500808.1">
    <property type="nucleotide sequence ID" value="NC_017262.1"/>
</dbReference>
<dbReference type="HOGENOM" id="CLU_110778_1_0_5"/>
<dbReference type="PANTHER" id="PTHR35371:SF1">
    <property type="entry name" value="BLR7753 PROTEIN"/>
    <property type="match status" value="1"/>
</dbReference>
<dbReference type="OrthoDB" id="7743618at2"/>
<gene>
    <name evidence="6" type="ordered locus">Zmob_0970</name>
</gene>
<dbReference type="Pfam" id="PF01124">
    <property type="entry name" value="MAPEG"/>
    <property type="match status" value="1"/>
</dbReference>
<dbReference type="EMBL" id="CP002850">
    <property type="protein sequence ID" value="AEH62805.1"/>
    <property type="molecule type" value="Genomic_DNA"/>
</dbReference>
<keyword evidence="3 5" id="KW-1133">Transmembrane helix</keyword>
<dbReference type="Gene3D" id="1.20.120.550">
    <property type="entry name" value="Membrane associated eicosanoid/glutathione metabolism-like domain"/>
    <property type="match status" value="1"/>
</dbReference>
<dbReference type="Proteomes" id="UP000001494">
    <property type="component" value="Chromosome"/>
</dbReference>
<evidence type="ECO:0000256" key="4">
    <source>
        <dbReference type="ARBA" id="ARBA00023136"/>
    </source>
</evidence>
<protein>
    <recommendedName>
        <fullName evidence="8">MAPEG family protein</fullName>
    </recommendedName>
</protein>
<dbReference type="PANTHER" id="PTHR35371">
    <property type="entry name" value="INNER MEMBRANE PROTEIN"/>
    <property type="match status" value="1"/>
</dbReference>
<evidence type="ECO:0000256" key="1">
    <source>
        <dbReference type="ARBA" id="ARBA00004370"/>
    </source>
</evidence>
<dbReference type="InterPro" id="IPR023352">
    <property type="entry name" value="MAPEG-like_dom_sf"/>
</dbReference>
<reference evidence="6 7" key="1">
    <citation type="journal article" date="2011" name="J. Bacteriol.">
        <title>Genome sequence of the ethanol-producing Zymomonas mobilis subsp. mobilis lectotype strain ATCC 10988.</title>
        <authorList>
            <person name="Pappas K.M."/>
            <person name="Kouvelis V.N."/>
            <person name="Saunders E."/>
            <person name="Brettin T.S."/>
            <person name="Bruce D."/>
            <person name="Detter C."/>
            <person name="Balakireva M."/>
            <person name="Han C.S."/>
            <person name="Savvakis G."/>
            <person name="Kyrpides N.C."/>
            <person name="Typas M.A."/>
        </authorList>
    </citation>
    <scope>NUCLEOTIDE SEQUENCE [LARGE SCALE GENOMIC DNA]</scope>
    <source>
        <strain evidence="7">ATCC 10988 / DSM 424 / CCUG 17860 / LMG 404 / NCIMB 8938 / NRRL B-806 / ZM1</strain>
    </source>
</reference>
<feature type="transmembrane region" description="Helical" evidence="5">
    <location>
        <begin position="110"/>
        <end position="131"/>
    </location>
</feature>
<dbReference type="GO" id="GO:0016020">
    <property type="term" value="C:membrane"/>
    <property type="evidence" value="ECO:0007669"/>
    <property type="project" value="UniProtKB-SubCell"/>
</dbReference>
<evidence type="ECO:0000256" key="2">
    <source>
        <dbReference type="ARBA" id="ARBA00022692"/>
    </source>
</evidence>
<evidence type="ECO:0000313" key="6">
    <source>
        <dbReference type="EMBL" id="AEH62805.1"/>
    </source>
</evidence>
<dbReference type="AlphaFoldDB" id="A0A0H3G1Z2"/>
<keyword evidence="2 5" id="KW-0812">Transmembrane</keyword>
<evidence type="ECO:0000313" key="7">
    <source>
        <dbReference type="Proteomes" id="UP000001494"/>
    </source>
</evidence>
<name>A0A0H3G1Z2_ZYMMA</name>
<keyword evidence="4 5" id="KW-0472">Membrane</keyword>
<accession>A0A0H3G1Z2</accession>
<proteinExistence type="predicted"/>
<evidence type="ECO:0008006" key="8">
    <source>
        <dbReference type="Google" id="ProtNLM"/>
    </source>
</evidence>
<dbReference type="SUPFAM" id="SSF161084">
    <property type="entry name" value="MAPEG domain-like"/>
    <property type="match status" value="1"/>
</dbReference>
<comment type="subcellular location">
    <subcellularLocation>
        <location evidence="1">Membrane</location>
    </subcellularLocation>
</comment>
<feature type="transmembrane region" description="Helical" evidence="5">
    <location>
        <begin position="60"/>
        <end position="79"/>
    </location>
</feature>
<dbReference type="InterPro" id="IPR001129">
    <property type="entry name" value="Membr-assoc_MAPEG"/>
</dbReference>
<evidence type="ECO:0000256" key="3">
    <source>
        <dbReference type="ARBA" id="ARBA00022989"/>
    </source>
</evidence>